<dbReference type="Proteomes" id="UP000024635">
    <property type="component" value="Unassembled WGS sequence"/>
</dbReference>
<accession>A0A016VWP0</accession>
<dbReference type="AlphaFoldDB" id="A0A016VWP0"/>
<name>A0A016VWP0_9BILA</name>
<evidence type="ECO:0000313" key="2">
    <source>
        <dbReference type="Proteomes" id="UP000024635"/>
    </source>
</evidence>
<gene>
    <name evidence="1" type="primary">Acey_s0003.g1212</name>
    <name evidence="1" type="ORF">Y032_0003g1212</name>
</gene>
<proteinExistence type="predicted"/>
<comment type="caution">
    <text evidence="1">The sequence shown here is derived from an EMBL/GenBank/DDBJ whole genome shotgun (WGS) entry which is preliminary data.</text>
</comment>
<sequence length="86" mass="9646">MFLNSQSNHHYLSSHSTLLDEWGTLALRTLNVLHDVLRRVASTSAERQETLQGSLEVVFVLQTDQDGHMPTKKTLQISSVPLKSMA</sequence>
<protein>
    <submittedName>
        <fullName evidence="1">Uncharacterized protein</fullName>
    </submittedName>
</protein>
<dbReference type="EMBL" id="JARK01001339">
    <property type="protein sequence ID" value="EYC31741.1"/>
    <property type="molecule type" value="Genomic_DNA"/>
</dbReference>
<evidence type="ECO:0000313" key="1">
    <source>
        <dbReference type="EMBL" id="EYC31741.1"/>
    </source>
</evidence>
<reference evidence="2" key="1">
    <citation type="journal article" date="2015" name="Nat. Genet.">
        <title>The genome and transcriptome of the zoonotic hookworm Ancylostoma ceylanicum identify infection-specific gene families.</title>
        <authorList>
            <person name="Schwarz E.M."/>
            <person name="Hu Y."/>
            <person name="Antoshechkin I."/>
            <person name="Miller M.M."/>
            <person name="Sternberg P.W."/>
            <person name="Aroian R.V."/>
        </authorList>
    </citation>
    <scope>NUCLEOTIDE SEQUENCE</scope>
    <source>
        <strain evidence="2">HY135</strain>
    </source>
</reference>
<organism evidence="1 2">
    <name type="scientific">Ancylostoma ceylanicum</name>
    <dbReference type="NCBI Taxonomy" id="53326"/>
    <lineage>
        <taxon>Eukaryota</taxon>
        <taxon>Metazoa</taxon>
        <taxon>Ecdysozoa</taxon>
        <taxon>Nematoda</taxon>
        <taxon>Chromadorea</taxon>
        <taxon>Rhabditida</taxon>
        <taxon>Rhabditina</taxon>
        <taxon>Rhabditomorpha</taxon>
        <taxon>Strongyloidea</taxon>
        <taxon>Ancylostomatidae</taxon>
        <taxon>Ancylostomatinae</taxon>
        <taxon>Ancylostoma</taxon>
    </lineage>
</organism>
<keyword evidence="2" id="KW-1185">Reference proteome</keyword>